<reference evidence="7" key="2">
    <citation type="submission" date="2017-03" db="EMBL/GenBank/DDBJ databases">
        <title>Bacillus sp. V-88(T) DSM27956, whole genome shotgun sequencing project.</title>
        <authorList>
            <person name="Dastager S.G."/>
            <person name="Neurgaonkar P.S."/>
            <person name="Dharne M.S."/>
        </authorList>
    </citation>
    <scope>NUCLEOTIDE SEQUENCE [LARGE SCALE GENOMIC DNA]</scope>
    <source>
        <strain evidence="7">DSM 25145</strain>
    </source>
</reference>
<dbReference type="Proteomes" id="UP000215545">
    <property type="component" value="Unassembled WGS sequence"/>
</dbReference>
<sequence>MNTNIIQVFSIGLTAFLLSACQPESKPETSQIEPDEQPIHLTIRNPKIEIAESFEEMVFAYEEENPHVTIDIHTVGGAVDDLADLKADIAAGNGPDIFTNSGYETARRWENYLEDLSDQPWVDQAYDKSLEPMTFNGQLHGMPINLEGYGFIYNKALFDQAGIETLPDTRTELLAATEKLQAAGITPFATGYYEEWKLGDHLMNVAFAQQKDPDAFIQRLNDGTDTISHNPLFSDVIDLLDMTLQYGNENPLTTDYNMEVELFSTGQTAMIQQGNWVQPMIDQQSPDMNIGFLPIPLNDHLESELVVSVPNYWVVNKQAAPEKKKEAKKFLNWMVSSKKGQQYMTERFQFIPAFKNIESDHLGALADETIQAYQSGNALHANWFHFPPGIKEEFGTAMQLYIGKQLTREQLLEAFQQSWERASQEQRDET</sequence>
<dbReference type="InterPro" id="IPR006059">
    <property type="entry name" value="SBP"/>
</dbReference>
<keyword evidence="2" id="KW-0813">Transport</keyword>
<dbReference type="Gene3D" id="3.40.190.10">
    <property type="entry name" value="Periplasmic binding protein-like II"/>
    <property type="match status" value="2"/>
</dbReference>
<dbReference type="GO" id="GO:0055052">
    <property type="term" value="C:ATP-binding cassette (ABC) transporter complex, substrate-binding subunit-containing"/>
    <property type="evidence" value="ECO:0007669"/>
    <property type="project" value="TreeGrafter"/>
</dbReference>
<evidence type="ECO:0000313" key="6">
    <source>
        <dbReference type="Proteomes" id="UP000186385"/>
    </source>
</evidence>
<dbReference type="RefSeq" id="WP_045851987.1">
    <property type="nucleotide sequence ID" value="NZ_FTLX01000005.1"/>
</dbReference>
<evidence type="ECO:0000313" key="4">
    <source>
        <dbReference type="EMBL" id="OXS77491.1"/>
    </source>
</evidence>
<dbReference type="GO" id="GO:0042956">
    <property type="term" value="P:maltodextrin transmembrane transport"/>
    <property type="evidence" value="ECO:0007669"/>
    <property type="project" value="TreeGrafter"/>
</dbReference>
<keyword evidence="3" id="KW-0732">Signal</keyword>
<gene>
    <name evidence="4" type="ORF">B1B05_11690</name>
    <name evidence="5" type="ORF">SAMN05443094_105127</name>
</gene>
<name>A0A1N6Y2B4_9BACI</name>
<reference evidence="4" key="3">
    <citation type="submission" date="2017-03" db="EMBL/GenBank/DDBJ databases">
        <authorList>
            <person name="Dastager S.G."/>
            <person name="Neurgaonkar P.S."/>
            <person name="Dharne M.S."/>
        </authorList>
    </citation>
    <scope>NUCLEOTIDE SEQUENCE</scope>
    <source>
        <strain evidence="4">DSM 25145</strain>
    </source>
</reference>
<evidence type="ECO:0000256" key="2">
    <source>
        <dbReference type="ARBA" id="ARBA00022448"/>
    </source>
</evidence>
<evidence type="ECO:0000256" key="3">
    <source>
        <dbReference type="ARBA" id="ARBA00022729"/>
    </source>
</evidence>
<dbReference type="SUPFAM" id="SSF53850">
    <property type="entry name" value="Periplasmic binding protein-like II"/>
    <property type="match status" value="1"/>
</dbReference>
<keyword evidence="7" id="KW-1185">Reference proteome</keyword>
<dbReference type="GO" id="GO:1901982">
    <property type="term" value="F:maltose binding"/>
    <property type="evidence" value="ECO:0007669"/>
    <property type="project" value="TreeGrafter"/>
</dbReference>
<dbReference type="PANTHER" id="PTHR30061:SF50">
    <property type="entry name" value="MALTOSE_MALTODEXTRIN-BINDING PERIPLASMIC PROTEIN"/>
    <property type="match status" value="1"/>
</dbReference>
<accession>A0A1N6Y2B4</accession>
<protein>
    <submittedName>
        <fullName evidence="4 5">ABC transporter substrate-binding protein</fullName>
    </submittedName>
</protein>
<dbReference type="STRING" id="1017273.SAMN05443094_105127"/>
<dbReference type="OrthoDB" id="9763054at2"/>
<dbReference type="GO" id="GO:0015768">
    <property type="term" value="P:maltose transport"/>
    <property type="evidence" value="ECO:0007669"/>
    <property type="project" value="TreeGrafter"/>
</dbReference>
<dbReference type="PANTHER" id="PTHR30061">
    <property type="entry name" value="MALTOSE-BINDING PERIPLASMIC PROTEIN"/>
    <property type="match status" value="1"/>
</dbReference>
<dbReference type="EMBL" id="FTLX01000005">
    <property type="protein sequence ID" value="SIR08697.1"/>
    <property type="molecule type" value="Genomic_DNA"/>
</dbReference>
<proteinExistence type="inferred from homology"/>
<evidence type="ECO:0000313" key="5">
    <source>
        <dbReference type="EMBL" id="SIR08697.1"/>
    </source>
</evidence>
<organism evidence="5 6">
    <name type="scientific">Domibacillus enclensis</name>
    <dbReference type="NCBI Taxonomy" id="1017273"/>
    <lineage>
        <taxon>Bacteria</taxon>
        <taxon>Bacillati</taxon>
        <taxon>Bacillota</taxon>
        <taxon>Bacilli</taxon>
        <taxon>Bacillales</taxon>
        <taxon>Bacillaceae</taxon>
        <taxon>Domibacillus</taxon>
    </lineage>
</organism>
<dbReference type="Proteomes" id="UP000186385">
    <property type="component" value="Unassembled WGS sequence"/>
</dbReference>
<dbReference type="Pfam" id="PF01547">
    <property type="entry name" value="SBP_bac_1"/>
    <property type="match status" value="1"/>
</dbReference>
<reference evidence="5 6" key="1">
    <citation type="submission" date="2017-01" db="EMBL/GenBank/DDBJ databases">
        <authorList>
            <person name="Mah S.A."/>
            <person name="Swanson W.J."/>
            <person name="Moy G.W."/>
            <person name="Vacquier V.D."/>
        </authorList>
    </citation>
    <scope>NUCLEOTIDE SEQUENCE [LARGE SCALE GENOMIC DNA]</scope>
    <source>
        <strain evidence="5 6">NIO-1016</strain>
    </source>
</reference>
<evidence type="ECO:0000313" key="7">
    <source>
        <dbReference type="Proteomes" id="UP000215545"/>
    </source>
</evidence>
<dbReference type="EMBL" id="MWSK01000005">
    <property type="protein sequence ID" value="OXS77491.1"/>
    <property type="molecule type" value="Genomic_DNA"/>
</dbReference>
<dbReference type="AlphaFoldDB" id="A0A1N6Y2B4"/>
<comment type="similarity">
    <text evidence="1">Belongs to the bacterial solute-binding protein 1 family.</text>
</comment>
<evidence type="ECO:0000256" key="1">
    <source>
        <dbReference type="ARBA" id="ARBA00008520"/>
    </source>
</evidence>